<name>A0A919MMQ6_9ACTN</name>
<comment type="similarity">
    <text evidence="2">Belongs to the CDP-glycerol glycerophosphotransferase family.</text>
</comment>
<evidence type="ECO:0000256" key="4">
    <source>
        <dbReference type="ARBA" id="ARBA00022679"/>
    </source>
</evidence>
<dbReference type="InterPro" id="IPR043148">
    <property type="entry name" value="TagF_C"/>
</dbReference>
<feature type="domain" description="Glycosyltransferase 2-like" evidence="8">
    <location>
        <begin position="10"/>
        <end position="171"/>
    </location>
</feature>
<dbReference type="GO" id="GO:0005886">
    <property type="term" value="C:plasma membrane"/>
    <property type="evidence" value="ECO:0007669"/>
    <property type="project" value="UniProtKB-SubCell"/>
</dbReference>
<dbReference type="Gene3D" id="3.40.50.12580">
    <property type="match status" value="1"/>
</dbReference>
<dbReference type="CDD" id="cd00761">
    <property type="entry name" value="Glyco_tranf_GTA_type"/>
    <property type="match status" value="1"/>
</dbReference>
<evidence type="ECO:0000313" key="9">
    <source>
        <dbReference type="EMBL" id="GIE50137.1"/>
    </source>
</evidence>
<protein>
    <recommendedName>
        <fullName evidence="8">Glycosyltransferase 2-like domain-containing protein</fullName>
    </recommendedName>
</protein>
<feature type="region of interest" description="Disordered" evidence="7">
    <location>
        <begin position="785"/>
        <end position="807"/>
    </location>
</feature>
<keyword evidence="4" id="KW-0808">Transferase</keyword>
<keyword evidence="10" id="KW-1185">Reference proteome</keyword>
<accession>A0A919MMQ6</accession>
<dbReference type="Gene3D" id="3.90.550.10">
    <property type="entry name" value="Spore Coat Polysaccharide Biosynthesis Protein SpsA, Chain A"/>
    <property type="match status" value="1"/>
</dbReference>
<gene>
    <name evidence="9" type="ORF">Ani05nite_36710</name>
</gene>
<dbReference type="Proteomes" id="UP000647172">
    <property type="component" value="Unassembled WGS sequence"/>
</dbReference>
<comment type="caution">
    <text evidence="9">The sequence shown here is derived from an EMBL/GenBank/DDBJ whole genome shotgun (WGS) entry which is preliminary data.</text>
</comment>
<organism evidence="9 10">
    <name type="scientific">Actinoplanes nipponensis</name>
    <dbReference type="NCBI Taxonomy" id="135950"/>
    <lineage>
        <taxon>Bacteria</taxon>
        <taxon>Bacillati</taxon>
        <taxon>Actinomycetota</taxon>
        <taxon>Actinomycetes</taxon>
        <taxon>Micromonosporales</taxon>
        <taxon>Micromonosporaceae</taxon>
        <taxon>Actinoplanes</taxon>
    </lineage>
</organism>
<evidence type="ECO:0000313" key="10">
    <source>
        <dbReference type="Proteomes" id="UP000647172"/>
    </source>
</evidence>
<dbReference type="PANTHER" id="PTHR22916">
    <property type="entry name" value="GLYCOSYLTRANSFERASE"/>
    <property type="match status" value="1"/>
</dbReference>
<dbReference type="GO" id="GO:0019350">
    <property type="term" value="P:teichoic acid biosynthetic process"/>
    <property type="evidence" value="ECO:0007669"/>
    <property type="project" value="UniProtKB-KW"/>
</dbReference>
<dbReference type="InterPro" id="IPR007554">
    <property type="entry name" value="Glycerophosphate_synth"/>
</dbReference>
<evidence type="ECO:0000259" key="8">
    <source>
        <dbReference type="Pfam" id="PF00535"/>
    </source>
</evidence>
<dbReference type="SUPFAM" id="SSF53756">
    <property type="entry name" value="UDP-Glycosyltransferase/glycogen phosphorylase"/>
    <property type="match status" value="1"/>
</dbReference>
<reference evidence="9" key="1">
    <citation type="submission" date="2021-01" db="EMBL/GenBank/DDBJ databases">
        <title>Whole genome shotgun sequence of Actinoplanes nipponensis NBRC 14063.</title>
        <authorList>
            <person name="Komaki H."/>
            <person name="Tamura T."/>
        </authorList>
    </citation>
    <scope>NUCLEOTIDE SEQUENCE</scope>
    <source>
        <strain evidence="9">NBRC 14063</strain>
    </source>
</reference>
<dbReference type="InterPro" id="IPR001173">
    <property type="entry name" value="Glyco_trans_2-like"/>
</dbReference>
<evidence type="ECO:0000256" key="7">
    <source>
        <dbReference type="SAM" id="MobiDB-lite"/>
    </source>
</evidence>
<dbReference type="Pfam" id="PF04464">
    <property type="entry name" value="Glyphos_transf"/>
    <property type="match status" value="1"/>
</dbReference>
<keyword evidence="5" id="KW-0777">Teichoic acid biosynthesis</keyword>
<comment type="subcellular location">
    <subcellularLocation>
        <location evidence="1">Cell membrane</location>
        <topology evidence="1">Peripheral membrane protein</topology>
    </subcellularLocation>
</comment>
<dbReference type="AlphaFoldDB" id="A0A919MMQ6"/>
<evidence type="ECO:0000256" key="2">
    <source>
        <dbReference type="ARBA" id="ARBA00010488"/>
    </source>
</evidence>
<proteinExistence type="inferred from homology"/>
<dbReference type="GO" id="GO:0016758">
    <property type="term" value="F:hexosyltransferase activity"/>
    <property type="evidence" value="ECO:0007669"/>
    <property type="project" value="UniProtKB-ARBA"/>
</dbReference>
<keyword evidence="3" id="KW-1003">Cell membrane</keyword>
<dbReference type="InterPro" id="IPR029044">
    <property type="entry name" value="Nucleotide-diphossugar_trans"/>
</dbReference>
<dbReference type="GO" id="GO:0047355">
    <property type="term" value="F:CDP-glycerol glycerophosphotransferase activity"/>
    <property type="evidence" value="ECO:0007669"/>
    <property type="project" value="InterPro"/>
</dbReference>
<dbReference type="Pfam" id="PF00535">
    <property type="entry name" value="Glycos_transf_2"/>
    <property type="match status" value="1"/>
</dbReference>
<keyword evidence="6" id="KW-0472">Membrane</keyword>
<evidence type="ECO:0000256" key="6">
    <source>
        <dbReference type="ARBA" id="ARBA00023136"/>
    </source>
</evidence>
<evidence type="ECO:0000256" key="3">
    <source>
        <dbReference type="ARBA" id="ARBA00022475"/>
    </source>
</evidence>
<evidence type="ECO:0000256" key="1">
    <source>
        <dbReference type="ARBA" id="ARBA00004202"/>
    </source>
</evidence>
<evidence type="ECO:0000256" key="5">
    <source>
        <dbReference type="ARBA" id="ARBA00022944"/>
    </source>
</evidence>
<dbReference type="EMBL" id="BOMQ01000045">
    <property type="protein sequence ID" value="GIE50137.1"/>
    <property type="molecule type" value="Genomic_DNA"/>
</dbReference>
<dbReference type="SUPFAM" id="SSF53448">
    <property type="entry name" value="Nucleotide-diphospho-sugar transferases"/>
    <property type="match status" value="1"/>
</dbReference>
<dbReference type="PANTHER" id="PTHR22916:SF3">
    <property type="entry name" value="UDP-GLCNAC:BETAGAL BETA-1,3-N-ACETYLGLUCOSAMINYLTRANSFERASE-LIKE PROTEIN 1"/>
    <property type="match status" value="1"/>
</dbReference>
<dbReference type="InterPro" id="IPR043149">
    <property type="entry name" value="TagF_N"/>
</dbReference>
<sequence length="1132" mass="121799">MSELVPGLVSVVVPIYNVAPFLRDCLDSLRAQTYRDLQVLMVDDGSTDGGADIAAEYAAADPRFTLVRQANAGLSAARNVAVPLATGEYLAFVDSDDVLAAHAYELLVQALAGGADFASGGVRRYSSRGTYRGAPHNKAIVTTDLDTHVSRRPELLRDRTIWNKLYRRDFYDAHRFSFPVGRLFEDVPVTVPAHALARSVAVVKEPIYFWRVREGAVRSITQSTHDLRNLVDRFFSVDLTRRLLREAGRDDLLREYEEQAIWDKLSTYLKFLPAASPEFRRTFQELATGYLAGLDPGAVDRQPAPVRRHWQLVRDGRMDDLVEFIDRGFRRPKAPPRPRLESAVRTLAWHGDRLELTGHAYVPGGVPRRFGSLRLLWLSSEGGRRRIPLRARAHRDPGATPAEQAAGFAVSVNPAALRNGKVWRSGNWTVAVAAARGITVRRAALRVPDDWTGPLPRRRVDAGVWVAPIVTKGRLRLRVSKSDGWLTAGHRDGDDLVLVGRLRRRPKGPVRVELSRARGLVSHRAPAEVTAVPDGFAFTARLPLAGVALDVTDDNHATGLYAQHFRVDIVVRDRAVQLVADDGYEPLRTAYGTDEVFIAVSEAGHVSVATRPRGPVVTSAVWRRDGALVLGGDGPDVEGELLLRLRGRRKDIGLPLRVTGGRWEVVVDPSAGPGLAGPLPLVAGTWDLTFRSAGRRRPTTVALGFAGAVTAGLPSWGTAADGVRSVLRAAGSDRTVLVVEAPAPEPAGPGPHAERTALDDAVLFDAAPGRRFADDPAALLAELSGRPDAPPARWTTERGRTVPPGAEPVTYGTEAWSAALATSRWIVTNDDLPRWFRPRAGQVVLRLAGGWPVARFGATAVAHPLGQDLIDRLDADAARWTALASPGASATPVLRRELRFDGPVLEYGRPANDLLTTLDAETARAGVCRLLGLPAATRLVLYAPTRRPMDLRKRGWSDPGKLLDLPAVAAALPPGHVLLVRRHPALDDDVLSLAPAVRDVSDHPRVAELLLAADGLITDYSALLADFAVTGRPALLYVPDLAEFEASPGLNVDLAAAAPGPLLRTSAEVAAAVRDLGAATAGWAPAAEAFARDHATAGGGRAAARLVDWLLVAGERGSGGGGGVTEATIVLP</sequence>
<dbReference type="Gene3D" id="3.40.50.11820">
    <property type="match status" value="1"/>
</dbReference>
<dbReference type="RefSeq" id="WP_203769799.1">
    <property type="nucleotide sequence ID" value="NZ_BAAAYJ010000007.1"/>
</dbReference>